<keyword evidence="2" id="KW-1185">Reference proteome</keyword>
<proteinExistence type="predicted"/>
<dbReference type="RefSeq" id="WP_187081981.1">
    <property type="nucleotide sequence ID" value="NZ_JACORU010000004.1"/>
</dbReference>
<sequence length="192" mass="21871">MPRNSRLSVDPSTNLPDINTFGQLSNFLRGAVADEDSRNFSESMGQLATRIESIVASLRLSQQRVVVAPMLVDMLTVLRAHRHLVVNLGLPWRGLYEYASYLQALNNFRVLIGQWLLDGGPRSTQLALTAEDFELIAWRTLGEGMLLVDMYEDWISREPDDFESTQPQQSALGQLSEPQVQRAIQWWKKLRL</sequence>
<name>A0A923MA21_9BURK</name>
<dbReference type="AlphaFoldDB" id="A0A923MA21"/>
<evidence type="ECO:0000313" key="2">
    <source>
        <dbReference type="Proteomes" id="UP000596827"/>
    </source>
</evidence>
<protein>
    <submittedName>
        <fullName evidence="1">Uncharacterized protein</fullName>
    </submittedName>
</protein>
<dbReference type="EMBL" id="JACORU010000004">
    <property type="protein sequence ID" value="MBC5765519.1"/>
    <property type="molecule type" value="Genomic_DNA"/>
</dbReference>
<reference evidence="1" key="1">
    <citation type="submission" date="2020-08" db="EMBL/GenBank/DDBJ databases">
        <title>Ramlibacter sp. GTP1 16S ribosomal RNA gene genome sequencing and assembly.</title>
        <authorList>
            <person name="Kang M."/>
        </authorList>
    </citation>
    <scope>NUCLEOTIDE SEQUENCE</scope>
    <source>
        <strain evidence="1">GTP1</strain>
    </source>
</reference>
<evidence type="ECO:0000313" key="1">
    <source>
        <dbReference type="EMBL" id="MBC5765519.1"/>
    </source>
</evidence>
<accession>A0A923MA21</accession>
<organism evidence="1 2">
    <name type="scientific">Ramlibacter albus</name>
    <dbReference type="NCBI Taxonomy" id="2079448"/>
    <lineage>
        <taxon>Bacteria</taxon>
        <taxon>Pseudomonadati</taxon>
        <taxon>Pseudomonadota</taxon>
        <taxon>Betaproteobacteria</taxon>
        <taxon>Burkholderiales</taxon>
        <taxon>Comamonadaceae</taxon>
        <taxon>Ramlibacter</taxon>
    </lineage>
</organism>
<comment type="caution">
    <text evidence="1">The sequence shown here is derived from an EMBL/GenBank/DDBJ whole genome shotgun (WGS) entry which is preliminary data.</text>
</comment>
<gene>
    <name evidence="1" type="ORF">H8R02_13710</name>
</gene>
<dbReference type="Proteomes" id="UP000596827">
    <property type="component" value="Unassembled WGS sequence"/>
</dbReference>